<keyword evidence="2" id="KW-1185">Reference proteome</keyword>
<dbReference type="RefSeq" id="WP_319612598.1">
    <property type="nucleotide sequence ID" value="NZ_JAWXYB010000008.1"/>
</dbReference>
<dbReference type="InterPro" id="IPR043504">
    <property type="entry name" value="Peptidase_S1_PA_chymotrypsin"/>
</dbReference>
<dbReference type="Pfam" id="PF13365">
    <property type="entry name" value="Trypsin_2"/>
    <property type="match status" value="1"/>
</dbReference>
<dbReference type="SUPFAM" id="SSF50494">
    <property type="entry name" value="Trypsin-like serine proteases"/>
    <property type="match status" value="1"/>
</dbReference>
<dbReference type="AlphaFoldDB" id="A0AAW9DKL7"/>
<proteinExistence type="predicted"/>
<dbReference type="InterPro" id="IPR009003">
    <property type="entry name" value="Peptidase_S1_PA"/>
</dbReference>
<dbReference type="GO" id="GO:0006508">
    <property type="term" value="P:proteolysis"/>
    <property type="evidence" value="ECO:0007669"/>
    <property type="project" value="UniProtKB-KW"/>
</dbReference>
<keyword evidence="1" id="KW-0378">Hydrolase</keyword>
<name>A0AAW9DKL7_ACIAO</name>
<organism evidence="1 2">
    <name type="scientific">Acidiphilium acidophilum</name>
    <name type="common">Thiobacillus acidophilus</name>
    <dbReference type="NCBI Taxonomy" id="76588"/>
    <lineage>
        <taxon>Bacteria</taxon>
        <taxon>Pseudomonadati</taxon>
        <taxon>Pseudomonadota</taxon>
        <taxon>Alphaproteobacteria</taxon>
        <taxon>Acetobacterales</taxon>
        <taxon>Acidocellaceae</taxon>
        <taxon>Acidiphilium</taxon>
    </lineage>
</organism>
<dbReference type="Proteomes" id="UP001279553">
    <property type="component" value="Unassembled WGS sequence"/>
</dbReference>
<comment type="caution">
    <text evidence="1">The sequence shown here is derived from an EMBL/GenBank/DDBJ whole genome shotgun (WGS) entry which is preliminary data.</text>
</comment>
<accession>A0AAW9DKL7</accession>
<dbReference type="EMBL" id="JAWXYB010000008">
    <property type="protein sequence ID" value="MDX5929531.1"/>
    <property type="molecule type" value="Genomic_DNA"/>
</dbReference>
<dbReference type="Gene3D" id="2.40.10.10">
    <property type="entry name" value="Trypsin-like serine proteases"/>
    <property type="match status" value="1"/>
</dbReference>
<gene>
    <name evidence="1" type="ORF">SIL87_01955</name>
</gene>
<protein>
    <submittedName>
        <fullName evidence="1">Serine protease</fullName>
    </submittedName>
</protein>
<keyword evidence="1" id="KW-0645">Protease</keyword>
<dbReference type="GO" id="GO:0008233">
    <property type="term" value="F:peptidase activity"/>
    <property type="evidence" value="ECO:0007669"/>
    <property type="project" value="UniProtKB-KW"/>
</dbReference>
<evidence type="ECO:0000313" key="1">
    <source>
        <dbReference type="EMBL" id="MDX5929531.1"/>
    </source>
</evidence>
<reference evidence="1 2" key="1">
    <citation type="submission" date="2023-11" db="EMBL/GenBank/DDBJ databases">
        <title>MicrobeMod: A computational toolkit for identifying prokaryotic methylation and restriction-modification with nanopore sequencing.</title>
        <authorList>
            <person name="Crits-Christoph A."/>
            <person name="Kang S.C."/>
            <person name="Lee H."/>
            <person name="Ostrov N."/>
        </authorList>
    </citation>
    <scope>NUCLEOTIDE SEQUENCE [LARGE SCALE GENOMIC DNA]</scope>
    <source>
        <strain evidence="1 2">DSMZ 700</strain>
    </source>
</reference>
<sequence length="273" mass="29253">MIPLPSLHPLAGTAIPGSWMIGTADGDQADGRLAIFPILKRLTPTSIGLIGTGFYLQPKGGFATAAHVAQEAQELIATNPDSVGIADTLPNGSIKFRPIWKFFMHETADVAFGIPRYEFVDDKTGMAYRAKVLSLTTTQPAIESIISTWSYPLHQVVGDAATGQLIHLQPDFYDGALQEFYAERGPSVKLRPPYYRTNIHLHGGSSGGPVFNGAGDVFGVASSSFEGEPDLAFVTPASALLEIEIPEIITDQTESGNKISLQCLANIKKILAK</sequence>
<evidence type="ECO:0000313" key="2">
    <source>
        <dbReference type="Proteomes" id="UP001279553"/>
    </source>
</evidence>